<evidence type="ECO:0000313" key="2">
    <source>
        <dbReference type="Proteomes" id="UP000610966"/>
    </source>
</evidence>
<dbReference type="AlphaFoldDB" id="A0A8J3VYX0"/>
<comment type="caution">
    <text evidence="1">The sequence shown here is derived from an EMBL/GenBank/DDBJ whole genome shotgun (WGS) entry which is preliminary data.</text>
</comment>
<dbReference type="RefSeq" id="WP_204013992.1">
    <property type="nucleotide sequence ID" value="NZ_BOOG01000014.1"/>
</dbReference>
<accession>A0A8J3VYX0</accession>
<keyword evidence="2" id="KW-1185">Reference proteome</keyword>
<evidence type="ECO:0000313" key="1">
    <source>
        <dbReference type="EMBL" id="GIH69440.1"/>
    </source>
</evidence>
<organism evidence="1 2">
    <name type="scientific">Sphaerimonospora thailandensis</name>
    <dbReference type="NCBI Taxonomy" id="795644"/>
    <lineage>
        <taxon>Bacteria</taxon>
        <taxon>Bacillati</taxon>
        <taxon>Actinomycetota</taxon>
        <taxon>Actinomycetes</taxon>
        <taxon>Streptosporangiales</taxon>
        <taxon>Streptosporangiaceae</taxon>
        <taxon>Sphaerimonospora</taxon>
    </lineage>
</organism>
<name>A0A8J3VYX0_9ACTN</name>
<reference evidence="1" key="1">
    <citation type="submission" date="2021-01" db="EMBL/GenBank/DDBJ databases">
        <title>Whole genome shotgun sequence of Sphaerimonospora thailandensis NBRC 107569.</title>
        <authorList>
            <person name="Komaki H."/>
            <person name="Tamura T."/>
        </authorList>
    </citation>
    <scope>NUCLEOTIDE SEQUENCE</scope>
    <source>
        <strain evidence="1">NBRC 107569</strain>
    </source>
</reference>
<sequence length="165" mass="17941">MIELSADQEALQALGRALKQEADGKALRRDLLKELKKPLAPAIAEIKSGLMSIGSGGLPSEGEPLRASVGRKIRAEAKLSGFGTGVRVKARRTPAVRGFANAPKRLNSRKGWRHRVYGRDVWVQQVGKPGYFDDPLRGRKAQFRTAVLQAMNDMAARIAANAKKG</sequence>
<proteinExistence type="predicted"/>
<dbReference type="EMBL" id="BOOG01000014">
    <property type="protein sequence ID" value="GIH69440.1"/>
    <property type="molecule type" value="Genomic_DNA"/>
</dbReference>
<gene>
    <name evidence="1" type="ORF">Mth01_16930</name>
</gene>
<dbReference type="Proteomes" id="UP000610966">
    <property type="component" value="Unassembled WGS sequence"/>
</dbReference>
<protein>
    <submittedName>
        <fullName evidence="1">Uncharacterized protein</fullName>
    </submittedName>
</protein>